<sequence>MNFDRAYENSAFIAGGSSYPAMWTAQAEAFRISHSALSRIDCPYGDGTRQKYDLFLPEGPIEGTLIFVHGGYWKAFDKSTWSHLAAGAVARGWQVAMPGYTLCPEARITDIAREIADAVTTIVAQTKGPVVLTGHSAGGHLVARIVCGLLDKSVMHRIRRVVPISPVSDLKPLMQTSMNDILQIDLTEANAESPCYLPAPSVPVTVWVGGAERPAFIEQAAKLARVWECDLEIAEGRNHFDVIEALDRNGKLLGFLLS</sequence>
<feature type="domain" description="Alpha/beta hydrolase fold-3" evidence="2">
    <location>
        <begin position="65"/>
        <end position="178"/>
    </location>
</feature>
<reference evidence="3 4" key="1">
    <citation type="submission" date="2020-04" db="EMBL/GenBank/DDBJ databases">
        <title>Donghicola sp., a member of the Rhodobacteraceae family isolated from mangrove forest in Thailand.</title>
        <authorList>
            <person name="Charoenyingcharoen P."/>
            <person name="Yukphan P."/>
        </authorList>
    </citation>
    <scope>NUCLEOTIDE SEQUENCE [LARGE SCALE GENOMIC DNA]</scope>
    <source>
        <strain evidence="3 4">B5-SW-15</strain>
    </source>
</reference>
<comment type="caution">
    <text evidence="3">The sequence shown here is derived from an EMBL/GenBank/DDBJ whole genome shotgun (WGS) entry which is preliminary data.</text>
</comment>
<evidence type="ECO:0000313" key="4">
    <source>
        <dbReference type="Proteomes" id="UP000592216"/>
    </source>
</evidence>
<evidence type="ECO:0000259" key="2">
    <source>
        <dbReference type="Pfam" id="PF07859"/>
    </source>
</evidence>
<dbReference type="InterPro" id="IPR013094">
    <property type="entry name" value="AB_hydrolase_3"/>
</dbReference>
<dbReference type="InterPro" id="IPR050300">
    <property type="entry name" value="GDXG_lipolytic_enzyme"/>
</dbReference>
<dbReference type="Pfam" id="PF07859">
    <property type="entry name" value="Abhydrolase_3"/>
    <property type="match status" value="1"/>
</dbReference>
<gene>
    <name evidence="3" type="ORF">HJ536_03025</name>
</gene>
<proteinExistence type="predicted"/>
<dbReference type="RefSeq" id="WP_177156604.1">
    <property type="nucleotide sequence ID" value="NZ_JABCJE010000001.1"/>
</dbReference>
<dbReference type="SUPFAM" id="SSF53474">
    <property type="entry name" value="alpha/beta-Hydrolases"/>
    <property type="match status" value="1"/>
</dbReference>
<accession>A0A850Q5H2</accession>
<evidence type="ECO:0000256" key="1">
    <source>
        <dbReference type="ARBA" id="ARBA00022801"/>
    </source>
</evidence>
<dbReference type="PANTHER" id="PTHR48081">
    <property type="entry name" value="AB HYDROLASE SUPERFAMILY PROTEIN C4A8.06C"/>
    <property type="match status" value="1"/>
</dbReference>
<protein>
    <submittedName>
        <fullName evidence="3">Alpha/beta hydrolase</fullName>
    </submittedName>
</protein>
<evidence type="ECO:0000313" key="3">
    <source>
        <dbReference type="EMBL" id="NVO22318.1"/>
    </source>
</evidence>
<dbReference type="PANTHER" id="PTHR48081:SF33">
    <property type="entry name" value="KYNURENINE FORMAMIDASE"/>
    <property type="match status" value="1"/>
</dbReference>
<dbReference type="AlphaFoldDB" id="A0A850Q5H2"/>
<name>A0A850Q5H2_9RHOB</name>
<dbReference type="EMBL" id="JABCJE010000001">
    <property type="protein sequence ID" value="NVO22318.1"/>
    <property type="molecule type" value="Genomic_DNA"/>
</dbReference>
<dbReference type="Gene3D" id="3.40.50.1820">
    <property type="entry name" value="alpha/beta hydrolase"/>
    <property type="match status" value="1"/>
</dbReference>
<keyword evidence="1 3" id="KW-0378">Hydrolase</keyword>
<dbReference type="GO" id="GO:0016787">
    <property type="term" value="F:hydrolase activity"/>
    <property type="evidence" value="ECO:0007669"/>
    <property type="project" value="UniProtKB-KW"/>
</dbReference>
<dbReference type="InterPro" id="IPR029058">
    <property type="entry name" value="AB_hydrolase_fold"/>
</dbReference>
<dbReference type="Proteomes" id="UP000592216">
    <property type="component" value="Unassembled WGS sequence"/>
</dbReference>
<organism evidence="3 4">
    <name type="scientific">Donghicola mangrovi</name>
    <dbReference type="NCBI Taxonomy" id="2729614"/>
    <lineage>
        <taxon>Bacteria</taxon>
        <taxon>Pseudomonadati</taxon>
        <taxon>Pseudomonadota</taxon>
        <taxon>Alphaproteobacteria</taxon>
        <taxon>Rhodobacterales</taxon>
        <taxon>Roseobacteraceae</taxon>
        <taxon>Donghicola</taxon>
    </lineage>
</organism>